<proteinExistence type="predicted"/>
<name>A0ABQ7KIC2_BRACM</name>
<organism evidence="1 3">
    <name type="scientific">Brassica rapa subsp. trilocularis</name>
    <dbReference type="NCBI Taxonomy" id="1813537"/>
    <lineage>
        <taxon>Eukaryota</taxon>
        <taxon>Viridiplantae</taxon>
        <taxon>Streptophyta</taxon>
        <taxon>Embryophyta</taxon>
        <taxon>Tracheophyta</taxon>
        <taxon>Spermatophyta</taxon>
        <taxon>Magnoliopsida</taxon>
        <taxon>eudicotyledons</taxon>
        <taxon>Gunneridae</taxon>
        <taxon>Pentapetalae</taxon>
        <taxon>rosids</taxon>
        <taxon>malvids</taxon>
        <taxon>Brassicales</taxon>
        <taxon>Brassicaceae</taxon>
        <taxon>Brassiceae</taxon>
        <taxon>Brassica</taxon>
    </lineage>
</organism>
<dbReference type="EMBL" id="JADBGQ010000204">
    <property type="protein sequence ID" value="KAG5373591.1"/>
    <property type="molecule type" value="Genomic_DNA"/>
</dbReference>
<dbReference type="EMBL" id="JADBGQ010000008">
    <property type="protein sequence ID" value="KAG5385201.1"/>
    <property type="molecule type" value="Genomic_DNA"/>
</dbReference>
<dbReference type="Proteomes" id="UP000823674">
    <property type="component" value="Chromosome A09"/>
</dbReference>
<gene>
    <name evidence="1" type="primary">SC362g500020.1_BraROA</name>
    <name evidence="2" type="synonym">A09g514090.1_BraROA</name>
    <name evidence="2" type="ORF">IGI04_036671</name>
    <name evidence="1" type="ORF">IGI04_043092</name>
</gene>
<keyword evidence="3" id="KW-1185">Reference proteome</keyword>
<protein>
    <submittedName>
        <fullName evidence="1">Uncharacterized protein</fullName>
    </submittedName>
</protein>
<accession>A0ABQ7KIC2</accession>
<sequence length="68" mass="7658">MDRNNLRGMDGEDELAPPNLPMHLSRFMVVAPFSLQQETACPRPELANHTQGSSHWLFASTKHLLDSL</sequence>
<evidence type="ECO:0000313" key="3">
    <source>
        <dbReference type="Proteomes" id="UP000823674"/>
    </source>
</evidence>
<reference evidence="1 3" key="1">
    <citation type="submission" date="2021-03" db="EMBL/GenBank/DDBJ databases">
        <authorList>
            <person name="King G.J."/>
            <person name="Bancroft I."/>
            <person name="Baten A."/>
            <person name="Bloomfield J."/>
            <person name="Borpatragohain P."/>
            <person name="He Z."/>
            <person name="Irish N."/>
            <person name="Irwin J."/>
            <person name="Liu K."/>
            <person name="Mauleon R.P."/>
            <person name="Moore J."/>
            <person name="Morris R."/>
            <person name="Ostergaard L."/>
            <person name="Wang B."/>
            <person name="Wells R."/>
        </authorList>
    </citation>
    <scope>NUCLEOTIDE SEQUENCE [LARGE SCALE GENOMIC DNA]</scope>
    <source>
        <strain evidence="1">R-o-18</strain>
        <tissue evidence="1">Leaf</tissue>
    </source>
</reference>
<evidence type="ECO:0000313" key="2">
    <source>
        <dbReference type="EMBL" id="KAG5385201.1"/>
    </source>
</evidence>
<comment type="caution">
    <text evidence="1">The sequence shown here is derived from an EMBL/GenBank/DDBJ whole genome shotgun (WGS) entry which is preliminary data.</text>
</comment>
<evidence type="ECO:0000313" key="1">
    <source>
        <dbReference type="EMBL" id="KAG5373591.1"/>
    </source>
</evidence>